<evidence type="ECO:0000256" key="1">
    <source>
        <dbReference type="SAM" id="SignalP"/>
    </source>
</evidence>
<feature type="signal peptide" evidence="1">
    <location>
        <begin position="1"/>
        <end position="19"/>
    </location>
</feature>
<keyword evidence="2" id="KW-0808">Transferase</keyword>
<dbReference type="EMBL" id="JAFREP010000003">
    <property type="protein sequence ID" value="MBO1317664.1"/>
    <property type="molecule type" value="Genomic_DNA"/>
</dbReference>
<sequence length="271" mass="30103">MIRLICLTTLLLGSFVAVIADDHDHSAALKKAAEGDHRSDAHKARNQHRHPVETLSFFGIKPNMTVVEVSPGGSAWYSEILAPFLREEGKLYLAGYDVNDKREYVVKNREKLAQKLADNPDVYDKVQVTEFNPPKKKGIAPEGSVDMVLTFRNTHGWMRGGIAPNAFEIFYKVLKPGGVLGVVQHRADPNIEAEARPSGGYVNQDYLIKMAEHAGFILVASSEINANPKDTKDHPKGVWSLPPTYADGDEHKAKFEKIGESDRMTLKFVKP</sequence>
<dbReference type="Proteomes" id="UP000664417">
    <property type="component" value="Unassembled WGS sequence"/>
</dbReference>
<keyword evidence="2" id="KW-0489">Methyltransferase</keyword>
<evidence type="ECO:0000313" key="2">
    <source>
        <dbReference type="EMBL" id="MBO1317664.1"/>
    </source>
</evidence>
<dbReference type="PIRSF" id="PIRSF031679">
    <property type="entry name" value="Mtase_Alr7345_prd"/>
    <property type="match status" value="1"/>
</dbReference>
<dbReference type="SUPFAM" id="SSF53335">
    <property type="entry name" value="S-adenosyl-L-methionine-dependent methyltransferases"/>
    <property type="match status" value="1"/>
</dbReference>
<feature type="chain" id="PRO_5035289049" evidence="1">
    <location>
        <begin position="20"/>
        <end position="271"/>
    </location>
</feature>
<comment type="caution">
    <text evidence="2">The sequence shown here is derived from an EMBL/GenBank/DDBJ whole genome shotgun (WGS) entry which is preliminary data.</text>
</comment>
<name>A0A8J7Q3A3_9BACT</name>
<dbReference type="InterPro" id="IPR029063">
    <property type="entry name" value="SAM-dependent_MTases_sf"/>
</dbReference>
<protein>
    <submittedName>
        <fullName evidence="2">Class I SAM-dependent methyltransferase</fullName>
    </submittedName>
</protein>
<dbReference type="RefSeq" id="WP_207857038.1">
    <property type="nucleotide sequence ID" value="NZ_JAFREP010000003.1"/>
</dbReference>
<evidence type="ECO:0000313" key="3">
    <source>
        <dbReference type="Proteomes" id="UP000664417"/>
    </source>
</evidence>
<dbReference type="GO" id="GO:0032259">
    <property type="term" value="P:methylation"/>
    <property type="evidence" value="ECO:0007669"/>
    <property type="project" value="UniProtKB-KW"/>
</dbReference>
<accession>A0A8J7Q3A3</accession>
<keyword evidence="1" id="KW-0732">Signal</keyword>
<dbReference type="AlphaFoldDB" id="A0A8J7Q3A3"/>
<dbReference type="InterPro" id="IPR016980">
    <property type="entry name" value="S-AdoMet-dep_MeTrfase_Alr7345"/>
</dbReference>
<proteinExistence type="predicted"/>
<reference evidence="2" key="1">
    <citation type="submission" date="2021-03" db="EMBL/GenBank/DDBJ databases">
        <authorList>
            <person name="Wang G."/>
        </authorList>
    </citation>
    <scope>NUCLEOTIDE SEQUENCE</scope>
    <source>
        <strain evidence="2">KCTC 12899</strain>
    </source>
</reference>
<dbReference type="Gene3D" id="3.40.50.150">
    <property type="entry name" value="Vaccinia Virus protein VP39"/>
    <property type="match status" value="1"/>
</dbReference>
<dbReference type="GO" id="GO:0008168">
    <property type="term" value="F:methyltransferase activity"/>
    <property type="evidence" value="ECO:0007669"/>
    <property type="project" value="UniProtKB-KW"/>
</dbReference>
<keyword evidence="3" id="KW-1185">Reference proteome</keyword>
<gene>
    <name evidence="2" type="ORF">J3U88_04260</name>
</gene>
<organism evidence="2 3">
    <name type="scientific">Acanthopleuribacter pedis</name>
    <dbReference type="NCBI Taxonomy" id="442870"/>
    <lineage>
        <taxon>Bacteria</taxon>
        <taxon>Pseudomonadati</taxon>
        <taxon>Acidobacteriota</taxon>
        <taxon>Holophagae</taxon>
        <taxon>Acanthopleuribacterales</taxon>
        <taxon>Acanthopleuribacteraceae</taxon>
        <taxon>Acanthopleuribacter</taxon>
    </lineage>
</organism>